<dbReference type="InterPro" id="IPR001367">
    <property type="entry name" value="Fe_dep_repressor"/>
</dbReference>
<dbReference type="KEGG" id="nay:HYG81_18105"/>
<evidence type="ECO:0000256" key="2">
    <source>
        <dbReference type="ARBA" id="ARBA00023015"/>
    </source>
</evidence>
<dbReference type="RefSeq" id="WP_180841146.1">
    <property type="nucleotide sequence ID" value="NZ_CP059154.1"/>
</dbReference>
<evidence type="ECO:0000259" key="6">
    <source>
        <dbReference type="PROSITE" id="PS50944"/>
    </source>
</evidence>
<feature type="compositionally biased region" description="Polar residues" evidence="5">
    <location>
        <begin position="128"/>
        <end position="138"/>
    </location>
</feature>
<dbReference type="Pfam" id="PF01325">
    <property type="entry name" value="Fe_dep_repress"/>
    <property type="match status" value="1"/>
</dbReference>
<evidence type="ECO:0000256" key="1">
    <source>
        <dbReference type="ARBA" id="ARBA00007871"/>
    </source>
</evidence>
<dbReference type="PANTHER" id="PTHR33238">
    <property type="entry name" value="IRON (METAL) DEPENDENT REPRESSOR, DTXR FAMILY"/>
    <property type="match status" value="1"/>
</dbReference>
<dbReference type="EMBL" id="CP059154">
    <property type="protein sequence ID" value="QLK25965.1"/>
    <property type="molecule type" value="Genomic_DNA"/>
</dbReference>
<dbReference type="AlphaFoldDB" id="A0A7D6GZL3"/>
<dbReference type="Pfam" id="PF02742">
    <property type="entry name" value="Fe_dep_repr_C"/>
    <property type="match status" value="1"/>
</dbReference>
<feature type="domain" description="HTH dtxR-type" evidence="6">
    <location>
        <begin position="1"/>
        <end position="62"/>
    </location>
</feature>
<evidence type="ECO:0000313" key="8">
    <source>
        <dbReference type="Proteomes" id="UP000510869"/>
    </source>
</evidence>
<organism evidence="7 8">
    <name type="scientific">Natrinema zhouii</name>
    <dbReference type="NCBI Taxonomy" id="1710539"/>
    <lineage>
        <taxon>Archaea</taxon>
        <taxon>Methanobacteriati</taxon>
        <taxon>Methanobacteriota</taxon>
        <taxon>Stenosarchaea group</taxon>
        <taxon>Halobacteria</taxon>
        <taxon>Halobacteriales</taxon>
        <taxon>Natrialbaceae</taxon>
        <taxon>Natrinema</taxon>
    </lineage>
</organism>
<dbReference type="InterPro" id="IPR022687">
    <property type="entry name" value="HTH_DTXR"/>
</dbReference>
<dbReference type="OrthoDB" id="266552at2157"/>
<evidence type="ECO:0000256" key="3">
    <source>
        <dbReference type="ARBA" id="ARBA00023125"/>
    </source>
</evidence>
<dbReference type="GO" id="GO:0003677">
    <property type="term" value="F:DNA binding"/>
    <property type="evidence" value="ECO:0007669"/>
    <property type="project" value="UniProtKB-KW"/>
</dbReference>
<gene>
    <name evidence="7" type="ORF">HYG81_18105</name>
</gene>
<dbReference type="InterPro" id="IPR022689">
    <property type="entry name" value="Iron_dep_repressor"/>
</dbReference>
<dbReference type="InterPro" id="IPR036388">
    <property type="entry name" value="WH-like_DNA-bd_sf"/>
</dbReference>
<dbReference type="InterPro" id="IPR036390">
    <property type="entry name" value="WH_DNA-bd_sf"/>
</dbReference>
<protein>
    <submittedName>
        <fullName evidence="7">Metal-dependent transcriptional regulator</fullName>
    </submittedName>
</protein>
<dbReference type="SMART" id="SM00529">
    <property type="entry name" value="HTH_DTXR"/>
    <property type="match status" value="1"/>
</dbReference>
<sequence>MTGASHYLLVLYLAERRDAPPISPGRVADAVDRSPAATTEMLQRLESSGHLTYEPYEGATLTAAGRETAEELHKTYEILSRFFREVLGLEEYESEAMELAGAVSPTVVDRLASTLLADTDEPSKETRTSPSSVRSDSR</sequence>
<comment type="similarity">
    <text evidence="1">Belongs to the DtxR/MntR family.</text>
</comment>
<dbReference type="PROSITE" id="PS50944">
    <property type="entry name" value="HTH_DTXR"/>
    <property type="match status" value="1"/>
</dbReference>
<feature type="region of interest" description="Disordered" evidence="5">
    <location>
        <begin position="115"/>
        <end position="138"/>
    </location>
</feature>
<evidence type="ECO:0000256" key="4">
    <source>
        <dbReference type="ARBA" id="ARBA00023163"/>
    </source>
</evidence>
<accession>A0A7D6GZL3</accession>
<dbReference type="GO" id="GO:0003700">
    <property type="term" value="F:DNA-binding transcription factor activity"/>
    <property type="evidence" value="ECO:0007669"/>
    <property type="project" value="InterPro"/>
</dbReference>
<dbReference type="GO" id="GO:0046914">
    <property type="term" value="F:transition metal ion binding"/>
    <property type="evidence" value="ECO:0007669"/>
    <property type="project" value="InterPro"/>
</dbReference>
<proteinExistence type="inferred from homology"/>
<keyword evidence="3" id="KW-0238">DNA-binding</keyword>
<dbReference type="GeneID" id="56145160"/>
<reference evidence="7 8" key="1">
    <citation type="submission" date="2020-07" db="EMBL/GenBank/DDBJ databases">
        <title>Natrinema (YPL30) sp. nov. and Haloterrigena xxxxxx (YPL8) sp. nov., isolated from a salt mine.</title>
        <authorList>
            <person name="Cui H."/>
        </authorList>
    </citation>
    <scope>NUCLEOTIDE SEQUENCE [LARGE SCALE GENOMIC DNA]</scope>
    <source>
        <strain evidence="7 8">YPL13</strain>
    </source>
</reference>
<dbReference type="GO" id="GO:0046983">
    <property type="term" value="F:protein dimerization activity"/>
    <property type="evidence" value="ECO:0007669"/>
    <property type="project" value="InterPro"/>
</dbReference>
<dbReference type="InterPro" id="IPR050536">
    <property type="entry name" value="DtxR_MntR_Metal-Reg"/>
</dbReference>
<keyword evidence="4" id="KW-0804">Transcription</keyword>
<keyword evidence="2" id="KW-0805">Transcription regulation</keyword>
<dbReference type="Proteomes" id="UP000510869">
    <property type="component" value="Chromosome"/>
</dbReference>
<keyword evidence="8" id="KW-1185">Reference proteome</keyword>
<evidence type="ECO:0000256" key="5">
    <source>
        <dbReference type="SAM" id="MobiDB-lite"/>
    </source>
</evidence>
<evidence type="ECO:0000313" key="7">
    <source>
        <dbReference type="EMBL" id="QLK25965.1"/>
    </source>
</evidence>
<dbReference type="Gene3D" id="1.10.10.10">
    <property type="entry name" value="Winged helix-like DNA-binding domain superfamily/Winged helix DNA-binding domain"/>
    <property type="match status" value="1"/>
</dbReference>
<dbReference type="PANTHER" id="PTHR33238:SF7">
    <property type="entry name" value="IRON-DEPENDENT TRANSCRIPTIONAL REGULATOR"/>
    <property type="match status" value="1"/>
</dbReference>
<name>A0A7D6GZL3_9EURY</name>
<dbReference type="SUPFAM" id="SSF46785">
    <property type="entry name" value="Winged helix' DNA-binding domain"/>
    <property type="match status" value="1"/>
</dbReference>